<dbReference type="Proteomes" id="UP000030651">
    <property type="component" value="Unassembled WGS sequence"/>
</dbReference>
<dbReference type="eggNOG" id="KOG0876">
    <property type="taxonomic scope" value="Eukaryota"/>
</dbReference>
<dbReference type="InParanoid" id="W3XPW4"/>
<gene>
    <name evidence="3" type="ORF">PFICI_01838</name>
</gene>
<dbReference type="RefSeq" id="XP_007828610.1">
    <property type="nucleotide sequence ID" value="XM_007830419.1"/>
</dbReference>
<dbReference type="InterPro" id="IPR036314">
    <property type="entry name" value="SOD_C_sf"/>
</dbReference>
<dbReference type="EMBL" id="KI912109">
    <property type="protein sequence ID" value="ETS88010.1"/>
    <property type="molecule type" value="Genomic_DNA"/>
</dbReference>
<dbReference type="SUPFAM" id="SSF46609">
    <property type="entry name" value="Fe,Mn superoxide dismutase (SOD), N-terminal domain"/>
    <property type="match status" value="1"/>
</dbReference>
<evidence type="ECO:0000259" key="2">
    <source>
        <dbReference type="Pfam" id="PF02777"/>
    </source>
</evidence>
<dbReference type="GO" id="GO:0005737">
    <property type="term" value="C:cytoplasm"/>
    <property type="evidence" value="ECO:0007669"/>
    <property type="project" value="TreeGrafter"/>
</dbReference>
<name>W3XPW4_PESFW</name>
<proteinExistence type="predicted"/>
<sequence>MFKPRLRIPRVSLPSTQRQAPASRFFARRDLHTVPGLSIAGSPSTEGIRGLLSEDGFNLAYTQYMQFATEKLNILTAGTELEQTPTRQIINRTAREPSQAPIFNYASMLHNNHFFFDTLKAKEEPTTQQREAGEEPQNPIPAQLKTSLEASFSSMETLRLEMSAIANSMFGPGFVWLVKVRKAESYRILTTYLAGSPYSDAHWRRQPVDANTMEGPASSEKTGLASEYLDRSGLGAGASNGSQWSKNVAPGGIDVTPILCLNTWEHVWLRDYGIGAGGYGGKRQFVENWWECIDWEKVSNIAMPKRELRV</sequence>
<dbReference type="PANTHER" id="PTHR43595:SF2">
    <property type="entry name" value="SMALL RIBOSOMAL SUBUNIT PROTEIN MS42"/>
    <property type="match status" value="1"/>
</dbReference>
<dbReference type="AlphaFoldDB" id="W3XPW4"/>
<organism evidence="3 4">
    <name type="scientific">Pestalotiopsis fici (strain W106-1 / CGMCC3.15140)</name>
    <dbReference type="NCBI Taxonomy" id="1229662"/>
    <lineage>
        <taxon>Eukaryota</taxon>
        <taxon>Fungi</taxon>
        <taxon>Dikarya</taxon>
        <taxon>Ascomycota</taxon>
        <taxon>Pezizomycotina</taxon>
        <taxon>Sordariomycetes</taxon>
        <taxon>Xylariomycetidae</taxon>
        <taxon>Amphisphaeriales</taxon>
        <taxon>Sporocadaceae</taxon>
        <taxon>Pestalotiopsis</taxon>
    </lineage>
</organism>
<dbReference type="KEGG" id="pfy:PFICI_01838"/>
<dbReference type="FunCoup" id="W3XPW4">
    <property type="interactions" value="105"/>
</dbReference>
<dbReference type="InterPro" id="IPR019832">
    <property type="entry name" value="Mn/Fe_SOD_C"/>
</dbReference>
<dbReference type="GO" id="GO:0004784">
    <property type="term" value="F:superoxide dismutase activity"/>
    <property type="evidence" value="ECO:0007669"/>
    <property type="project" value="InterPro"/>
</dbReference>
<dbReference type="Gene3D" id="3.55.40.20">
    <property type="entry name" value="Iron/manganese superoxide dismutase, C-terminal domain"/>
    <property type="match status" value="1"/>
</dbReference>
<dbReference type="SUPFAM" id="SSF54719">
    <property type="entry name" value="Fe,Mn superoxide dismutase (SOD), C-terminal domain"/>
    <property type="match status" value="1"/>
</dbReference>
<evidence type="ECO:0000313" key="4">
    <source>
        <dbReference type="Proteomes" id="UP000030651"/>
    </source>
</evidence>
<dbReference type="HOGENOM" id="CLU_057349_1_0_1"/>
<accession>W3XPW4</accession>
<comment type="function">
    <text evidence="1">Component of the mitochondrial ribosome (mitoribosome), a dedicated translation machinery responsible for the synthesis of mitochondrial genome-encoded proteins, including at least some of the essential transmembrane subunits of the mitochondrial respiratory chain. The mitoribosomes are attached to the mitochondrial inner membrane and translation products are cotranslationally integrated into the membrane.</text>
</comment>
<dbReference type="Pfam" id="PF02777">
    <property type="entry name" value="Sod_Fe_C"/>
    <property type="match status" value="2"/>
</dbReference>
<feature type="domain" description="Manganese/iron superoxide dismutase C-terminal" evidence="2">
    <location>
        <begin position="143"/>
        <end position="200"/>
    </location>
</feature>
<evidence type="ECO:0000313" key="3">
    <source>
        <dbReference type="EMBL" id="ETS88010.1"/>
    </source>
</evidence>
<dbReference type="OMA" id="MTAREPN"/>
<dbReference type="STRING" id="1229662.W3XPW4"/>
<dbReference type="GO" id="GO:0046872">
    <property type="term" value="F:metal ion binding"/>
    <property type="evidence" value="ECO:0007669"/>
    <property type="project" value="InterPro"/>
</dbReference>
<dbReference type="InterPro" id="IPR036324">
    <property type="entry name" value="Mn/Fe_SOD_N_sf"/>
</dbReference>
<reference evidence="4" key="1">
    <citation type="journal article" date="2015" name="BMC Genomics">
        <title>Genomic and transcriptomic analysis of the endophytic fungus Pestalotiopsis fici reveals its lifestyle and high potential for synthesis of natural products.</title>
        <authorList>
            <person name="Wang X."/>
            <person name="Zhang X."/>
            <person name="Liu L."/>
            <person name="Xiang M."/>
            <person name="Wang W."/>
            <person name="Sun X."/>
            <person name="Che Y."/>
            <person name="Guo L."/>
            <person name="Liu G."/>
            <person name="Guo L."/>
            <person name="Wang C."/>
            <person name="Yin W.B."/>
            <person name="Stadler M."/>
            <person name="Zhang X."/>
            <person name="Liu X."/>
        </authorList>
    </citation>
    <scope>NUCLEOTIDE SEQUENCE [LARGE SCALE GENOMIC DNA]</scope>
    <source>
        <strain evidence="4">W106-1 / CGMCC3.15140</strain>
    </source>
</reference>
<evidence type="ECO:0000256" key="1">
    <source>
        <dbReference type="ARBA" id="ARBA00037226"/>
    </source>
</evidence>
<dbReference type="PANTHER" id="PTHR43595">
    <property type="entry name" value="37S RIBOSOMAL PROTEIN S26, MITOCHONDRIAL"/>
    <property type="match status" value="1"/>
</dbReference>
<dbReference type="OrthoDB" id="275227at2759"/>
<keyword evidence="4" id="KW-1185">Reference proteome</keyword>
<dbReference type="GeneID" id="19266851"/>
<protein>
    <recommendedName>
        <fullName evidence="2">Manganese/iron superoxide dismutase C-terminal domain-containing protein</fullName>
    </recommendedName>
</protein>
<feature type="domain" description="Manganese/iron superoxide dismutase C-terminal" evidence="2">
    <location>
        <begin position="254"/>
        <end position="300"/>
    </location>
</feature>